<sequence>MMPPARSTARTEREKKLQAVLSFASGLEKRFETTCDQSLVDDLDRQILNLPLQISIAGVEKQDECERYGTELWNLSTRLRREHLQPNDKNSSDISLKSRATSLLRVFSFLLLDAVSGPSGQTPSAGDRRSQCIRLMKVALKAAKVCIENLEVAPATKVLERAAEYEDILGQEGSREDHEDSMIGKQLRVEYFGIRTLLAWRQNRMDTAEHMFFKCKQLSSSFSPVTAEYLSDLLHDIGKGLQEKRNYELSVRWLERAFDILETQDIEMLSSDAGDLRLSTMQSIANCYMQIGDTHSKEKAWKMVRLLEADYQDKMGVALLKLEFLSKEDVFGSQEFYAVLSRMIRTVVLNDRNFKTIMHYIHKLKEHDSIAACKLIDDLIDMRLFREEKEVWIEKAVITRIWICCTTTAADVSLEQLHGFLDSVAQNMKGTFSAQATHATQTLLWKQAEATYSQNQHQTAEHWCRICLHPLFGKAGDVNKSKIARKIILCAQARHDHAVARQVFSEMSETGRNDRVTRYIMYKTGLQMVDSELATECLDLIFRHSGTDATLLYACILDAQAFGSNLDAVTALEIVLDKCDHGVPAGVHLPALLRMTLRLLGQELIKDGSLNHGVLARICRVCEGACKRAKEFNRKSAKSAHDQFNKAESEWFSKTTYNWSIKYCEEMQPEILVRLLKVCIDFIKLLQEQDQSEDKIDLALRLMFCEFLATCSFTTLARAEDSIQECLQYYLQTRKHGQAFRDVAATNIQQLGKSAQADSIAKHLQVVKLELEAALKLKQWDEMNDLFDQCWKYSDQTQYETLADLVLIIHSNIVAADASRKYQSMILSVLQKIINTTTRQNGNDVDKIARWIRCLFQLALPFDENVSLRCVEQATTFAASRKDNNDIRPDSASSLTVADLEILFADEMDQGPRQTCYPATELEWLATTTFNHAVDYFVQENDAKCKEWAEKALALAAWAQGEGLRHVLMDKYSQLTWTEAAQ</sequence>
<name>A0A9W4U3S8_9PLEO</name>
<dbReference type="PANTHER" id="PTHR40375:SF2">
    <property type="entry name" value="SPORULATION-SPECIFIC PROTEIN 22"/>
    <property type="match status" value="1"/>
</dbReference>
<dbReference type="GO" id="GO:0090173">
    <property type="term" value="P:regulation of synaptonemal complex assembly"/>
    <property type="evidence" value="ECO:0007669"/>
    <property type="project" value="InterPro"/>
</dbReference>
<accession>A0A9W4U3S8</accession>
<dbReference type="Pfam" id="PF08631">
    <property type="entry name" value="SPO22"/>
    <property type="match status" value="1"/>
</dbReference>
<keyword evidence="1" id="KW-0469">Meiosis</keyword>
<dbReference type="OrthoDB" id="65716at2759"/>
<dbReference type="PANTHER" id="PTHR40375">
    <property type="entry name" value="SPORULATION-SPECIFIC PROTEIN 22"/>
    <property type="match status" value="1"/>
</dbReference>
<evidence type="ECO:0000313" key="3">
    <source>
        <dbReference type="Proteomes" id="UP001152607"/>
    </source>
</evidence>
<keyword evidence="3" id="KW-1185">Reference proteome</keyword>
<reference evidence="2" key="1">
    <citation type="submission" date="2023-01" db="EMBL/GenBank/DDBJ databases">
        <authorList>
            <person name="Van Ghelder C."/>
            <person name="Rancurel C."/>
        </authorList>
    </citation>
    <scope>NUCLEOTIDE SEQUENCE</scope>
    <source>
        <strain evidence="2">CNCM I-4278</strain>
    </source>
</reference>
<protein>
    <recommendedName>
        <fullName evidence="4">Protein ZIP4 homolog</fullName>
    </recommendedName>
</protein>
<comment type="caution">
    <text evidence="2">The sequence shown here is derived from an EMBL/GenBank/DDBJ whole genome shotgun (WGS) entry which is preliminary data.</text>
</comment>
<gene>
    <name evidence="2" type="ORF">PDIGIT_LOCUS1642</name>
</gene>
<dbReference type="Proteomes" id="UP001152607">
    <property type="component" value="Unassembled WGS sequence"/>
</dbReference>
<organism evidence="2 3">
    <name type="scientific">Periconia digitata</name>
    <dbReference type="NCBI Taxonomy" id="1303443"/>
    <lineage>
        <taxon>Eukaryota</taxon>
        <taxon>Fungi</taxon>
        <taxon>Dikarya</taxon>
        <taxon>Ascomycota</taxon>
        <taxon>Pezizomycotina</taxon>
        <taxon>Dothideomycetes</taxon>
        <taxon>Pleosporomycetidae</taxon>
        <taxon>Pleosporales</taxon>
        <taxon>Massarineae</taxon>
        <taxon>Periconiaceae</taxon>
        <taxon>Periconia</taxon>
    </lineage>
</organism>
<dbReference type="EMBL" id="CAOQHR010000001">
    <property type="protein sequence ID" value="CAI6268821.1"/>
    <property type="molecule type" value="Genomic_DNA"/>
</dbReference>
<dbReference type="InterPro" id="IPR039057">
    <property type="entry name" value="Spo22/ZIP4"/>
</dbReference>
<proteinExistence type="predicted"/>
<evidence type="ECO:0000313" key="2">
    <source>
        <dbReference type="EMBL" id="CAI6268821.1"/>
    </source>
</evidence>
<dbReference type="AlphaFoldDB" id="A0A9W4U3S8"/>
<evidence type="ECO:0008006" key="4">
    <source>
        <dbReference type="Google" id="ProtNLM"/>
    </source>
</evidence>
<evidence type="ECO:0000256" key="1">
    <source>
        <dbReference type="ARBA" id="ARBA00023254"/>
    </source>
</evidence>
<dbReference type="GO" id="GO:0051321">
    <property type="term" value="P:meiotic cell cycle"/>
    <property type="evidence" value="ECO:0007669"/>
    <property type="project" value="UniProtKB-KW"/>
</dbReference>
<dbReference type="InterPro" id="IPR013940">
    <property type="entry name" value="Spo22/ZIP4/TEX11"/>
</dbReference>